<keyword evidence="1" id="KW-0472">Membrane</keyword>
<protein>
    <recommendedName>
        <fullName evidence="4">PiggyBac transposable element-derived protein domain-containing protein</fullName>
    </recommendedName>
</protein>
<evidence type="ECO:0000313" key="2">
    <source>
        <dbReference type="EMBL" id="GFO37155.1"/>
    </source>
</evidence>
<comment type="caution">
    <text evidence="2">The sequence shown here is derived from an EMBL/GenBank/DDBJ whole genome shotgun (WGS) entry which is preliminary data.</text>
</comment>
<sequence>MQGQLIVTRWFDKQEVTTLSSFHLPELRETWGPYEVKHKPMAVIDYVNVMSGVIISIPIFLSYATQITKMVEKNHLPPSHTCENTDYNPAKQTSAASRKISNLAAVVKDLIVSLISYDINLPFVFLKERHFIKLCPETDGAMAHGKKAKRQCNVCTDRAKRAGQTREQ</sequence>
<evidence type="ECO:0000313" key="3">
    <source>
        <dbReference type="Proteomes" id="UP000735302"/>
    </source>
</evidence>
<organism evidence="2 3">
    <name type="scientific">Plakobranchus ocellatus</name>
    <dbReference type="NCBI Taxonomy" id="259542"/>
    <lineage>
        <taxon>Eukaryota</taxon>
        <taxon>Metazoa</taxon>
        <taxon>Spiralia</taxon>
        <taxon>Lophotrochozoa</taxon>
        <taxon>Mollusca</taxon>
        <taxon>Gastropoda</taxon>
        <taxon>Heterobranchia</taxon>
        <taxon>Euthyneura</taxon>
        <taxon>Panpulmonata</taxon>
        <taxon>Sacoglossa</taxon>
        <taxon>Placobranchoidea</taxon>
        <taxon>Plakobranchidae</taxon>
        <taxon>Plakobranchus</taxon>
    </lineage>
</organism>
<evidence type="ECO:0000256" key="1">
    <source>
        <dbReference type="SAM" id="Phobius"/>
    </source>
</evidence>
<feature type="transmembrane region" description="Helical" evidence="1">
    <location>
        <begin position="43"/>
        <end position="64"/>
    </location>
</feature>
<keyword evidence="1" id="KW-1133">Transmembrane helix</keyword>
<dbReference type="EMBL" id="BLXT01007177">
    <property type="protein sequence ID" value="GFO37155.1"/>
    <property type="molecule type" value="Genomic_DNA"/>
</dbReference>
<reference evidence="2 3" key="1">
    <citation type="journal article" date="2021" name="Elife">
        <title>Chloroplast acquisition without the gene transfer in kleptoplastic sea slugs, Plakobranchus ocellatus.</title>
        <authorList>
            <person name="Maeda T."/>
            <person name="Takahashi S."/>
            <person name="Yoshida T."/>
            <person name="Shimamura S."/>
            <person name="Takaki Y."/>
            <person name="Nagai Y."/>
            <person name="Toyoda A."/>
            <person name="Suzuki Y."/>
            <person name="Arimoto A."/>
            <person name="Ishii H."/>
            <person name="Satoh N."/>
            <person name="Nishiyama T."/>
            <person name="Hasebe M."/>
            <person name="Maruyama T."/>
            <person name="Minagawa J."/>
            <person name="Obokata J."/>
            <person name="Shigenobu S."/>
        </authorList>
    </citation>
    <scope>NUCLEOTIDE SEQUENCE [LARGE SCALE GENOMIC DNA]</scope>
</reference>
<accession>A0AAV4CZF1</accession>
<keyword evidence="1" id="KW-0812">Transmembrane</keyword>
<gene>
    <name evidence="2" type="ORF">PoB_006366000</name>
</gene>
<name>A0AAV4CZF1_9GAST</name>
<keyword evidence="3" id="KW-1185">Reference proteome</keyword>
<proteinExistence type="predicted"/>
<evidence type="ECO:0008006" key="4">
    <source>
        <dbReference type="Google" id="ProtNLM"/>
    </source>
</evidence>
<dbReference type="AlphaFoldDB" id="A0AAV4CZF1"/>
<dbReference type="Proteomes" id="UP000735302">
    <property type="component" value="Unassembled WGS sequence"/>
</dbReference>